<gene>
    <name evidence="9" type="ORF">KHLLAP_LOCUS9947</name>
</gene>
<protein>
    <submittedName>
        <fullName evidence="9">Uu.00g145050.m01.CDS01</fullName>
    </submittedName>
</protein>
<dbReference type="InterPro" id="IPR049326">
    <property type="entry name" value="Rhodopsin_dom_fungi"/>
</dbReference>
<evidence type="ECO:0000256" key="4">
    <source>
        <dbReference type="ARBA" id="ARBA00023136"/>
    </source>
</evidence>
<evidence type="ECO:0000256" key="1">
    <source>
        <dbReference type="ARBA" id="ARBA00004141"/>
    </source>
</evidence>
<dbReference type="Proteomes" id="UP001295740">
    <property type="component" value="Unassembled WGS sequence"/>
</dbReference>
<evidence type="ECO:0000256" key="5">
    <source>
        <dbReference type="ARBA" id="ARBA00038359"/>
    </source>
</evidence>
<dbReference type="InterPro" id="IPR052337">
    <property type="entry name" value="SAT4-like"/>
</dbReference>
<feature type="transmembrane region" description="Helical" evidence="7">
    <location>
        <begin position="74"/>
        <end position="92"/>
    </location>
</feature>
<evidence type="ECO:0000259" key="8">
    <source>
        <dbReference type="Pfam" id="PF20684"/>
    </source>
</evidence>
<keyword evidence="2 7" id="KW-0812">Transmembrane</keyword>
<dbReference type="PANTHER" id="PTHR33048">
    <property type="entry name" value="PTH11-LIKE INTEGRAL MEMBRANE PROTEIN (AFU_ORTHOLOGUE AFUA_5G11245)"/>
    <property type="match status" value="1"/>
</dbReference>
<keyword evidence="4 7" id="KW-0472">Membrane</keyword>
<dbReference type="Pfam" id="PF20684">
    <property type="entry name" value="Fung_rhodopsin"/>
    <property type="match status" value="1"/>
</dbReference>
<feature type="transmembrane region" description="Helical" evidence="7">
    <location>
        <begin position="40"/>
        <end position="62"/>
    </location>
</feature>
<sequence length="353" mass="39053">MIDPTKLPPDQQEALFNGPAIPPPDGTVPVFNHSPDDQTIVGRLTIACLVITSLAIGVRAYSKLHGVGKLRIEDYLVIGAFAAYIATCWNVFYMQSRVGFFIHQWDVRLRDMEPFIYFYCIPREKIWHPWLPGYRIDRRALEIVTAVFDFAFDLAIFLLPRKIIWNLHLSRPKKVGISLVFSVGVAFSGRVYAVLKIEFVGDTTYTGSPAFLWAISELTCGLLICCVPAAPKAFKESTLLAKISSTIQSWTSGSQGTGRDKSRGASLSWSGGDRKSAPSNVYQQILDDSHIPLTETTLSHPTAAYMAPGDFDPVDHQQGGILRTTEVITVEERGSMHLGNACASPHYAWAETS</sequence>
<evidence type="ECO:0000256" key="6">
    <source>
        <dbReference type="SAM" id="MobiDB-lite"/>
    </source>
</evidence>
<comment type="subcellular location">
    <subcellularLocation>
        <location evidence="1">Membrane</location>
        <topology evidence="1">Multi-pass membrane protein</topology>
    </subcellularLocation>
</comment>
<evidence type="ECO:0000256" key="7">
    <source>
        <dbReference type="SAM" id="Phobius"/>
    </source>
</evidence>
<evidence type="ECO:0000313" key="10">
    <source>
        <dbReference type="Proteomes" id="UP001295740"/>
    </source>
</evidence>
<dbReference type="EMBL" id="CAUWAG010000012">
    <property type="protein sequence ID" value="CAJ2509479.1"/>
    <property type="molecule type" value="Genomic_DNA"/>
</dbReference>
<feature type="region of interest" description="Disordered" evidence="6">
    <location>
        <begin position="250"/>
        <end position="276"/>
    </location>
</feature>
<accession>A0AAI8VRS7</accession>
<organism evidence="9 10">
    <name type="scientific">Anthostomella pinea</name>
    <dbReference type="NCBI Taxonomy" id="933095"/>
    <lineage>
        <taxon>Eukaryota</taxon>
        <taxon>Fungi</taxon>
        <taxon>Dikarya</taxon>
        <taxon>Ascomycota</taxon>
        <taxon>Pezizomycotina</taxon>
        <taxon>Sordariomycetes</taxon>
        <taxon>Xylariomycetidae</taxon>
        <taxon>Xylariales</taxon>
        <taxon>Xylariaceae</taxon>
        <taxon>Anthostomella</taxon>
    </lineage>
</organism>
<feature type="domain" description="Rhodopsin" evidence="8">
    <location>
        <begin position="117"/>
        <end position="232"/>
    </location>
</feature>
<keyword evidence="10" id="KW-1185">Reference proteome</keyword>
<evidence type="ECO:0000256" key="3">
    <source>
        <dbReference type="ARBA" id="ARBA00022989"/>
    </source>
</evidence>
<name>A0AAI8VRS7_9PEZI</name>
<proteinExistence type="inferred from homology"/>
<evidence type="ECO:0000256" key="2">
    <source>
        <dbReference type="ARBA" id="ARBA00022692"/>
    </source>
</evidence>
<comment type="similarity">
    <text evidence="5">Belongs to the SAT4 family.</text>
</comment>
<keyword evidence="3 7" id="KW-1133">Transmembrane helix</keyword>
<evidence type="ECO:0000313" key="9">
    <source>
        <dbReference type="EMBL" id="CAJ2509479.1"/>
    </source>
</evidence>
<reference evidence="9" key="1">
    <citation type="submission" date="2023-10" db="EMBL/GenBank/DDBJ databases">
        <authorList>
            <person name="Hackl T."/>
        </authorList>
    </citation>
    <scope>NUCLEOTIDE SEQUENCE</scope>
</reference>
<dbReference type="PANTHER" id="PTHR33048:SF47">
    <property type="entry name" value="INTEGRAL MEMBRANE PROTEIN-RELATED"/>
    <property type="match status" value="1"/>
</dbReference>
<comment type="caution">
    <text evidence="9">The sequence shown here is derived from an EMBL/GenBank/DDBJ whole genome shotgun (WGS) entry which is preliminary data.</text>
</comment>
<dbReference type="AlphaFoldDB" id="A0AAI8VRS7"/>
<dbReference type="GO" id="GO:0016020">
    <property type="term" value="C:membrane"/>
    <property type="evidence" value="ECO:0007669"/>
    <property type="project" value="UniProtKB-SubCell"/>
</dbReference>